<dbReference type="PANTHER" id="PTHR22572">
    <property type="entry name" value="SUGAR-1-PHOSPHATE GUANYL TRANSFERASE"/>
    <property type="match status" value="1"/>
</dbReference>
<dbReference type="STRING" id="497964.CfE428DRAFT_2550"/>
<dbReference type="InterPro" id="IPR029044">
    <property type="entry name" value="Nucleotide-diphossugar_trans"/>
</dbReference>
<dbReference type="InterPro" id="IPR050486">
    <property type="entry name" value="Mannose-1P_guanyltransferase"/>
</dbReference>
<dbReference type="Pfam" id="PF00483">
    <property type="entry name" value="NTP_transferase"/>
    <property type="match status" value="1"/>
</dbReference>
<name>B4D0U9_9BACT</name>
<dbReference type="RefSeq" id="WP_006979875.1">
    <property type="nucleotide sequence ID" value="NZ_ABVL01000006.1"/>
</dbReference>
<keyword evidence="3" id="KW-1185">Reference proteome</keyword>
<dbReference type="GO" id="GO:0016740">
    <property type="term" value="F:transferase activity"/>
    <property type="evidence" value="ECO:0007669"/>
    <property type="project" value="UniProtKB-KW"/>
</dbReference>
<keyword evidence="2" id="KW-0808">Transferase</keyword>
<accession>B4D0U9</accession>
<evidence type="ECO:0000313" key="3">
    <source>
        <dbReference type="Proteomes" id="UP000005824"/>
    </source>
</evidence>
<dbReference type="EMBL" id="ABVL01000006">
    <property type="protein sequence ID" value="EDY19961.1"/>
    <property type="molecule type" value="Genomic_DNA"/>
</dbReference>
<gene>
    <name evidence="2" type="ORF">CfE428DRAFT_2550</name>
</gene>
<dbReference type="AlphaFoldDB" id="B4D0U9"/>
<dbReference type="SUPFAM" id="SSF53448">
    <property type="entry name" value="Nucleotide-diphospho-sugar transferases"/>
    <property type="match status" value="1"/>
</dbReference>
<proteinExistence type="predicted"/>
<evidence type="ECO:0000313" key="2">
    <source>
        <dbReference type="EMBL" id="EDY19961.1"/>
    </source>
</evidence>
<dbReference type="InterPro" id="IPR005835">
    <property type="entry name" value="NTP_transferase_dom"/>
</dbReference>
<evidence type="ECO:0000259" key="1">
    <source>
        <dbReference type="Pfam" id="PF00483"/>
    </source>
</evidence>
<dbReference type="CDD" id="cd06915">
    <property type="entry name" value="NTP_transferase_WcbM_like"/>
    <property type="match status" value="1"/>
</dbReference>
<dbReference type="InParanoid" id="B4D0U9"/>
<dbReference type="Proteomes" id="UP000005824">
    <property type="component" value="Unassembled WGS sequence"/>
</dbReference>
<comment type="caution">
    <text evidence="2">The sequence shown here is derived from an EMBL/GenBank/DDBJ whole genome shotgun (WGS) entry which is preliminary data.</text>
</comment>
<feature type="domain" description="Nucleotidyl transferase" evidence="1">
    <location>
        <begin position="10"/>
        <end position="147"/>
    </location>
</feature>
<protein>
    <submittedName>
        <fullName evidence="2">Nucleotidyl transferase</fullName>
    </submittedName>
</protein>
<dbReference type="eggNOG" id="COG1208">
    <property type="taxonomic scope" value="Bacteria"/>
</dbReference>
<sequence>MSLDSTPVAILAGGLAMRLRPITEKIPKALVSVAGEPFLAHQLRLLHARGLRRVVLCVGYLGEMIERDFGDGAAFDMELRYSFDGPKLLGTGGALRQALPMLGDEFFVLYGDSYLPIDYAAVLTTFHASGQPGLMTVFRNDDAWDTSNVHFADGRIVRYDKRERTPEMRHIDYGLGVFRASIFAARPEGEAFDLADVQRELVAKNALAGHEVFQRFYEVGSHAGLAELETLLHQGKSL</sequence>
<dbReference type="Gene3D" id="3.90.550.10">
    <property type="entry name" value="Spore Coat Polysaccharide Biosynthesis Protein SpsA, Chain A"/>
    <property type="match status" value="1"/>
</dbReference>
<reference evidence="2 3" key="1">
    <citation type="journal article" date="2011" name="J. Bacteriol.">
        <title>Genome sequence of Chthoniobacter flavus Ellin428, an aerobic heterotrophic soil bacterium.</title>
        <authorList>
            <person name="Kant R."/>
            <person name="van Passel M.W."/>
            <person name="Palva A."/>
            <person name="Lucas S."/>
            <person name="Lapidus A."/>
            <person name="Glavina Del Rio T."/>
            <person name="Dalin E."/>
            <person name="Tice H."/>
            <person name="Bruce D."/>
            <person name="Goodwin L."/>
            <person name="Pitluck S."/>
            <person name="Larimer F.W."/>
            <person name="Land M.L."/>
            <person name="Hauser L."/>
            <person name="Sangwan P."/>
            <person name="de Vos W.M."/>
            <person name="Janssen P.H."/>
            <person name="Smidt H."/>
        </authorList>
    </citation>
    <scope>NUCLEOTIDE SEQUENCE [LARGE SCALE GENOMIC DNA]</scope>
    <source>
        <strain evidence="2 3">Ellin428</strain>
    </source>
</reference>
<organism evidence="2 3">
    <name type="scientific">Chthoniobacter flavus Ellin428</name>
    <dbReference type="NCBI Taxonomy" id="497964"/>
    <lineage>
        <taxon>Bacteria</taxon>
        <taxon>Pseudomonadati</taxon>
        <taxon>Verrucomicrobiota</taxon>
        <taxon>Spartobacteria</taxon>
        <taxon>Chthoniobacterales</taxon>
        <taxon>Chthoniobacteraceae</taxon>
        <taxon>Chthoniobacter</taxon>
    </lineage>
</organism>